<dbReference type="KEGG" id="mhk:DFR87_09750"/>
<reference evidence="2" key="3">
    <citation type="submission" date="2020-03" db="EMBL/GenBank/DDBJ databases">
        <title>Sequencing and Assembly of Multiple Reported Metal-Biooxidizing Members of the Extremely Thermoacidophilic Archaeal Family Sulfolobaceae.</title>
        <authorList>
            <person name="Counts J.A."/>
            <person name="Kelly R.M."/>
        </authorList>
    </citation>
    <scope>NUCLEOTIDE SEQUENCE [LARGE SCALE GENOMIC DNA]</scope>
    <source>
        <strain evidence="2">HO1-1</strain>
    </source>
</reference>
<dbReference type="RefSeq" id="WP_054836262.1">
    <property type="nucleotide sequence ID" value="NZ_BBBA01000002.1"/>
</dbReference>
<proteinExistence type="predicted"/>
<evidence type="ECO:0000313" key="1">
    <source>
        <dbReference type="EMBL" id="AWR99921.1"/>
    </source>
</evidence>
<gene>
    <name evidence="1" type="ORF">DFR87_09750</name>
</gene>
<accession>A0A2U9IV03</accession>
<reference evidence="2" key="2">
    <citation type="submission" date="2020-03" db="EMBL/GenBank/DDBJ databases">
        <title>Complete Genome Sequences of Extremely Thermoacidophilic, Metal-Mobilizing Type-Strain Members of the Archaeal Family Sulfolobaceae: Acidianus brierleyi DSM-1651T, Acidianus sulfidivorans DSM-18786T, Metallosphaera hakonensis DSM-7519T, and Metallosphaera prunae DSM-10039T.</title>
        <authorList>
            <person name="Counts J.A."/>
            <person name="Kelly R.M."/>
        </authorList>
    </citation>
    <scope>NUCLEOTIDE SEQUENCE [LARGE SCALE GENOMIC DNA]</scope>
    <source>
        <strain evidence="2">HO1-1</strain>
    </source>
</reference>
<organism evidence="1 2">
    <name type="scientific">Metallosphaera hakonensis JCM 8857 = DSM 7519</name>
    <dbReference type="NCBI Taxonomy" id="1293036"/>
    <lineage>
        <taxon>Archaea</taxon>
        <taxon>Thermoproteota</taxon>
        <taxon>Thermoprotei</taxon>
        <taxon>Sulfolobales</taxon>
        <taxon>Sulfolobaceae</taxon>
        <taxon>Metallosphaera</taxon>
    </lineage>
</organism>
<evidence type="ECO:0000313" key="2">
    <source>
        <dbReference type="Proteomes" id="UP000247586"/>
    </source>
</evidence>
<name>A0A2U9IV03_9CREN</name>
<sequence length="148" mass="15914">MSKHIRYVIDGFTTQRVENVKALGKALINLDDEIKVSKSGYKVSISFRTPDDARILGCEELDELLSKFGVTAMRIIAMSVSTYEYEGAVSGDVAGGVTAGVSTKRLDTALLIAVLSGLGGCVIGKTIEKGEGIIESCEKRNGRWARVQ</sequence>
<dbReference type="AlphaFoldDB" id="A0A2U9IV03"/>
<reference evidence="1 2" key="1">
    <citation type="submission" date="2018-05" db="EMBL/GenBank/DDBJ databases">
        <title>Complete Genome Sequences of Extremely Thermoacidophilic, Metal-Mobilizing Type-Strain Members of the Archaeal Family Sulfolobaceae: Acidianus brierleyi DSM-1651T, Acidianus sulfidivorans DSM-18786T, Metallosphaera hakonensis DSM-7519T, and Metallosphaera prunae DSM-10039T.</title>
        <authorList>
            <person name="Counts J.A."/>
            <person name="Kelly R.M."/>
        </authorList>
    </citation>
    <scope>NUCLEOTIDE SEQUENCE [LARGE SCALE GENOMIC DNA]</scope>
    <source>
        <strain evidence="1 2">HO1-1</strain>
    </source>
</reference>
<dbReference type="Proteomes" id="UP000247586">
    <property type="component" value="Chromosome"/>
</dbReference>
<dbReference type="OrthoDB" id="43411at2157"/>
<protein>
    <submittedName>
        <fullName evidence="1">Uncharacterized protein</fullName>
    </submittedName>
</protein>
<keyword evidence="2" id="KW-1185">Reference proteome</keyword>
<dbReference type="EMBL" id="CP029287">
    <property type="protein sequence ID" value="AWR99921.1"/>
    <property type="molecule type" value="Genomic_DNA"/>
</dbReference>
<dbReference type="GeneID" id="36835626"/>